<comment type="similarity">
    <text evidence="1 3">Belongs to the ArsC family.</text>
</comment>
<dbReference type="InterPro" id="IPR006659">
    <property type="entry name" value="Arsenate_reductase"/>
</dbReference>
<protein>
    <submittedName>
        <fullName evidence="4">Arsenate reductase (Glutaredoxin)</fullName>
        <ecNumber evidence="4">1.20.4.1</ecNumber>
    </submittedName>
</protein>
<evidence type="ECO:0000256" key="3">
    <source>
        <dbReference type="PROSITE-ProRule" id="PRU01282"/>
    </source>
</evidence>
<dbReference type="RefSeq" id="WP_288880907.1">
    <property type="nucleotide sequence ID" value="NZ_CBFGNQ010000043.1"/>
</dbReference>
<dbReference type="EC" id="1.20.4.1" evidence="4"/>
<dbReference type="PROSITE" id="PS51353">
    <property type="entry name" value="ARSC"/>
    <property type="match status" value="1"/>
</dbReference>
<dbReference type="SUPFAM" id="SSF52833">
    <property type="entry name" value="Thioredoxin-like"/>
    <property type="match status" value="1"/>
</dbReference>
<organism evidence="4 5">
    <name type="scientific">Pedobacter panaciterrae</name>
    <dbReference type="NCBI Taxonomy" id="363849"/>
    <lineage>
        <taxon>Bacteria</taxon>
        <taxon>Pseudomonadati</taxon>
        <taxon>Bacteroidota</taxon>
        <taxon>Sphingobacteriia</taxon>
        <taxon>Sphingobacteriales</taxon>
        <taxon>Sphingobacteriaceae</taxon>
        <taxon>Pedobacter</taxon>
    </lineage>
</organism>
<keyword evidence="2 4" id="KW-0560">Oxidoreductase</keyword>
<dbReference type="PANTHER" id="PTHR30041">
    <property type="entry name" value="ARSENATE REDUCTASE"/>
    <property type="match status" value="1"/>
</dbReference>
<evidence type="ECO:0000313" key="4">
    <source>
        <dbReference type="EMBL" id="MEJ2901440.1"/>
    </source>
</evidence>
<sequence>MIKIYHNNRCSKSRCALTILEDSGKEFEVVNYLETVPTVEELQTIVGKLGIAPPELVRKSEALYKENYKGKDLSDDEWIAAMVENPILIERPILVSDDLAVIARPSEKIYDFLQQPV</sequence>
<dbReference type="Gene3D" id="3.40.30.10">
    <property type="entry name" value="Glutaredoxin"/>
    <property type="match status" value="1"/>
</dbReference>
<dbReference type="CDD" id="cd03034">
    <property type="entry name" value="ArsC_ArsC"/>
    <property type="match status" value="1"/>
</dbReference>
<evidence type="ECO:0000313" key="5">
    <source>
        <dbReference type="Proteomes" id="UP001378956"/>
    </source>
</evidence>
<dbReference type="PANTHER" id="PTHR30041:SF4">
    <property type="entry name" value="ARSENATE REDUCTASE"/>
    <property type="match status" value="1"/>
</dbReference>
<evidence type="ECO:0000256" key="2">
    <source>
        <dbReference type="ARBA" id="ARBA00023002"/>
    </source>
</evidence>
<dbReference type="InterPro" id="IPR036249">
    <property type="entry name" value="Thioredoxin-like_sf"/>
</dbReference>
<comment type="caution">
    <text evidence="4">The sequence shown here is derived from an EMBL/GenBank/DDBJ whole genome shotgun (WGS) entry which is preliminary data.</text>
</comment>
<reference evidence="4 5" key="1">
    <citation type="submission" date="2024-03" db="EMBL/GenBank/DDBJ databases">
        <title>Sequence of Lycoming College Course Isolates.</title>
        <authorList>
            <person name="Plotts O."/>
            <person name="Newman J."/>
        </authorList>
    </citation>
    <scope>NUCLEOTIDE SEQUENCE [LARGE SCALE GENOMIC DNA]</scope>
    <source>
        <strain evidence="4 5">CJB-3</strain>
    </source>
</reference>
<proteinExistence type="inferred from homology"/>
<dbReference type="NCBIfam" id="TIGR00014">
    <property type="entry name" value="arsC"/>
    <property type="match status" value="1"/>
</dbReference>
<gene>
    <name evidence="4" type="primary">arsC</name>
    <name evidence="4" type="ORF">WAE58_03325</name>
</gene>
<dbReference type="EMBL" id="JBBEUB010000001">
    <property type="protein sequence ID" value="MEJ2901440.1"/>
    <property type="molecule type" value="Genomic_DNA"/>
</dbReference>
<dbReference type="GO" id="GO:0008794">
    <property type="term" value="F:arsenate reductase (glutaredoxin) activity"/>
    <property type="evidence" value="ECO:0007669"/>
    <property type="project" value="UniProtKB-EC"/>
</dbReference>
<name>A0ABU8NGW9_9SPHI</name>
<keyword evidence="5" id="KW-1185">Reference proteome</keyword>
<dbReference type="InterPro" id="IPR006660">
    <property type="entry name" value="Arsenate_reductase-like"/>
</dbReference>
<accession>A0ABU8NGW9</accession>
<evidence type="ECO:0000256" key="1">
    <source>
        <dbReference type="ARBA" id="ARBA00007198"/>
    </source>
</evidence>
<dbReference type="Pfam" id="PF03960">
    <property type="entry name" value="ArsC"/>
    <property type="match status" value="1"/>
</dbReference>
<dbReference type="Proteomes" id="UP001378956">
    <property type="component" value="Unassembled WGS sequence"/>
</dbReference>